<dbReference type="GO" id="GO:0097367">
    <property type="term" value="F:carbohydrate derivative binding"/>
    <property type="evidence" value="ECO:0007669"/>
    <property type="project" value="InterPro"/>
</dbReference>
<dbReference type="InterPro" id="IPR009057">
    <property type="entry name" value="Homeodomain-like_sf"/>
</dbReference>
<dbReference type="InterPro" id="IPR036388">
    <property type="entry name" value="WH-like_DNA-bd_sf"/>
</dbReference>
<keyword evidence="7" id="KW-1185">Reference proteome</keyword>
<dbReference type="CDD" id="cd05013">
    <property type="entry name" value="SIS_RpiR"/>
    <property type="match status" value="1"/>
</dbReference>
<evidence type="ECO:0000313" key="6">
    <source>
        <dbReference type="EMBL" id="QDO89431.1"/>
    </source>
</evidence>
<dbReference type="PANTHER" id="PTHR30514">
    <property type="entry name" value="GLUCOKINASE"/>
    <property type="match status" value="1"/>
</dbReference>
<dbReference type="PANTHER" id="PTHR30514:SF18">
    <property type="entry name" value="RPIR-FAMILY TRANSCRIPTIONAL REGULATOR"/>
    <property type="match status" value="1"/>
</dbReference>
<dbReference type="OrthoDB" id="3574600at2"/>
<dbReference type="GO" id="GO:0003677">
    <property type="term" value="F:DNA binding"/>
    <property type="evidence" value="ECO:0007669"/>
    <property type="project" value="UniProtKB-KW"/>
</dbReference>
<feature type="domain" description="HTH rpiR-type" evidence="5">
    <location>
        <begin position="11"/>
        <end position="87"/>
    </location>
</feature>
<dbReference type="InterPro" id="IPR035472">
    <property type="entry name" value="RpiR-like_SIS"/>
</dbReference>
<evidence type="ECO:0000256" key="3">
    <source>
        <dbReference type="ARBA" id="ARBA00023163"/>
    </source>
</evidence>
<evidence type="ECO:0000256" key="1">
    <source>
        <dbReference type="ARBA" id="ARBA00023015"/>
    </source>
</evidence>
<dbReference type="InterPro" id="IPR046348">
    <property type="entry name" value="SIS_dom_sf"/>
</dbReference>
<keyword evidence="3" id="KW-0804">Transcription</keyword>
<dbReference type="Gene3D" id="1.10.10.10">
    <property type="entry name" value="Winged helix-like DNA-binding domain superfamily/Winged helix DNA-binding domain"/>
    <property type="match status" value="1"/>
</dbReference>
<dbReference type="RefSeq" id="WP_143784118.1">
    <property type="nucleotide sequence ID" value="NZ_CP041616.1"/>
</dbReference>
<organism evidence="6 7">
    <name type="scientific">Ornithinimicrobium ciconiae</name>
    <dbReference type="NCBI Taxonomy" id="2594265"/>
    <lineage>
        <taxon>Bacteria</taxon>
        <taxon>Bacillati</taxon>
        <taxon>Actinomycetota</taxon>
        <taxon>Actinomycetes</taxon>
        <taxon>Micrococcales</taxon>
        <taxon>Ornithinimicrobiaceae</taxon>
        <taxon>Ornithinimicrobium</taxon>
    </lineage>
</organism>
<sequence>MHEDQRSGTSVTVAQLTRDRLGELSAGERKVGRALLSAYPVAGLETAAELATRAGVSAPTVVRFVGRLGFAGYPQLQRALMNEVHAQMGSPLRQYPLLDQMPAGEEFIPFAAEKHAALVRTSFEDLPASEFAAAVDRLCDESLTVHIIGGRFSHVLASYLTSHLQLLRGNVGTVPPDEFSRTSLVADAGRQDLVVVFDYRRYDPSTVRLARAMSAAGARVLLLTDPWLSPAADVAEVVLTSRVESPSAFDSLVPGLALVETLITAVMDTRAEDGRARVERMETVRDDLSPENPSPLPPPSG</sequence>
<dbReference type="Gene3D" id="3.40.50.10490">
    <property type="entry name" value="Glucose-6-phosphate isomerase like protein, domain 1"/>
    <property type="match status" value="1"/>
</dbReference>
<keyword evidence="2" id="KW-0238">DNA-binding</keyword>
<dbReference type="AlphaFoldDB" id="A0A516GD39"/>
<dbReference type="GO" id="GO:0003700">
    <property type="term" value="F:DNA-binding transcription factor activity"/>
    <property type="evidence" value="ECO:0007669"/>
    <property type="project" value="InterPro"/>
</dbReference>
<dbReference type="SUPFAM" id="SSF46689">
    <property type="entry name" value="Homeodomain-like"/>
    <property type="match status" value="1"/>
</dbReference>
<feature type="compositionally biased region" description="Pro residues" evidence="4">
    <location>
        <begin position="292"/>
        <end position="301"/>
    </location>
</feature>
<dbReference type="InterPro" id="IPR000281">
    <property type="entry name" value="HTH_RpiR"/>
</dbReference>
<keyword evidence="1" id="KW-0805">Transcription regulation</keyword>
<dbReference type="SUPFAM" id="SSF53697">
    <property type="entry name" value="SIS domain"/>
    <property type="match status" value="1"/>
</dbReference>
<dbReference type="KEGG" id="orz:FNH13_14745"/>
<evidence type="ECO:0000256" key="4">
    <source>
        <dbReference type="SAM" id="MobiDB-lite"/>
    </source>
</evidence>
<evidence type="ECO:0000313" key="7">
    <source>
        <dbReference type="Proteomes" id="UP000315395"/>
    </source>
</evidence>
<dbReference type="InterPro" id="IPR001347">
    <property type="entry name" value="SIS_dom"/>
</dbReference>
<dbReference type="InterPro" id="IPR047640">
    <property type="entry name" value="RpiR-like"/>
</dbReference>
<feature type="region of interest" description="Disordered" evidence="4">
    <location>
        <begin position="282"/>
        <end position="301"/>
    </location>
</feature>
<reference evidence="6 7" key="1">
    <citation type="submission" date="2019-07" db="EMBL/GenBank/DDBJ databases">
        <title>complete genome sequencing of Ornithinimicrobium sp. H23M54.</title>
        <authorList>
            <person name="Bae J.-W."/>
            <person name="Lee S.-Y."/>
        </authorList>
    </citation>
    <scope>NUCLEOTIDE SEQUENCE [LARGE SCALE GENOMIC DNA]</scope>
    <source>
        <strain evidence="6 7">H23M54</strain>
    </source>
</reference>
<dbReference type="Pfam" id="PF01380">
    <property type="entry name" value="SIS"/>
    <property type="match status" value="1"/>
</dbReference>
<dbReference type="EMBL" id="CP041616">
    <property type="protein sequence ID" value="QDO89431.1"/>
    <property type="molecule type" value="Genomic_DNA"/>
</dbReference>
<dbReference type="GO" id="GO:1901135">
    <property type="term" value="P:carbohydrate derivative metabolic process"/>
    <property type="evidence" value="ECO:0007669"/>
    <property type="project" value="InterPro"/>
</dbReference>
<accession>A0A516GD39</accession>
<evidence type="ECO:0000256" key="2">
    <source>
        <dbReference type="ARBA" id="ARBA00023125"/>
    </source>
</evidence>
<name>A0A516GD39_9MICO</name>
<dbReference type="PROSITE" id="PS51071">
    <property type="entry name" value="HTH_RPIR"/>
    <property type="match status" value="1"/>
</dbReference>
<protein>
    <submittedName>
        <fullName evidence="6">MurR/RpiR family transcriptional regulator</fullName>
    </submittedName>
</protein>
<dbReference type="Pfam" id="PF01418">
    <property type="entry name" value="HTH_6"/>
    <property type="match status" value="1"/>
</dbReference>
<evidence type="ECO:0000259" key="5">
    <source>
        <dbReference type="PROSITE" id="PS51071"/>
    </source>
</evidence>
<proteinExistence type="predicted"/>
<dbReference type="Proteomes" id="UP000315395">
    <property type="component" value="Chromosome"/>
</dbReference>
<gene>
    <name evidence="6" type="ORF">FNH13_14745</name>
</gene>